<proteinExistence type="predicted"/>
<protein>
    <submittedName>
        <fullName evidence="1">1,3-beta-D-glucan phosphorylase</fullName>
        <ecNumber evidence="1">2.4.1.97</ecNumber>
    </submittedName>
</protein>
<dbReference type="GO" id="GO:0005975">
    <property type="term" value="P:carbohydrate metabolic process"/>
    <property type="evidence" value="ECO:0007669"/>
    <property type="project" value="InterPro"/>
</dbReference>
<organism evidence="1">
    <name type="scientific">Fervidobacterium pennivorans</name>
    <dbReference type="NCBI Taxonomy" id="93466"/>
    <lineage>
        <taxon>Bacteria</taxon>
        <taxon>Thermotogati</taxon>
        <taxon>Thermotogota</taxon>
        <taxon>Thermotogae</taxon>
        <taxon>Thermotogales</taxon>
        <taxon>Fervidobacteriaceae</taxon>
        <taxon>Fervidobacterium</taxon>
    </lineage>
</organism>
<dbReference type="InterPro" id="IPR008928">
    <property type="entry name" value="6-hairpin_glycosidase_sf"/>
</dbReference>
<evidence type="ECO:0000313" key="1">
    <source>
        <dbReference type="EMBL" id="BAU78236.1"/>
    </source>
</evidence>
<dbReference type="InterPro" id="IPR012341">
    <property type="entry name" value="6hp_glycosidase-like_sf"/>
</dbReference>
<gene>
    <name evidence="1" type="primary">fpbgp</name>
</gene>
<keyword evidence="1" id="KW-0328">Glycosyltransferase</keyword>
<dbReference type="GO" id="GO:0047514">
    <property type="term" value="F:1,3-beta-D-glucan phosphorylase activity"/>
    <property type="evidence" value="ECO:0007669"/>
    <property type="project" value="UniProtKB-EC"/>
</dbReference>
<accession>A0A143T2I0</accession>
<dbReference type="EC" id="2.4.1.97" evidence="1"/>
<dbReference type="AlphaFoldDB" id="A0A143T2I0"/>
<reference evidence="1" key="1">
    <citation type="submission" date="2016-03" db="EMBL/GenBank/DDBJ databases">
        <title>Cloning and heterologous expression of the gene encoding 1,3-beta-D-glucan phosphorylase from Fervidobacterium pennivorans.</title>
        <authorList>
            <person name="Isono N."/>
            <person name="Ito S."/>
            <person name="Kawashima D."/>
        </authorList>
    </citation>
    <scope>NUCLEOTIDE SEQUENCE</scope>
    <source>
        <strain evidence="1">DSM 9078</strain>
    </source>
</reference>
<sequence length="1074" mass="124919">MVRYYFDENKRFVVEDYNNSKPFASFLPGIAGKKGIPLWVFYVNRAQAIASFGIAHKDNPIMEFHPAFRSYQVVFTHGFRTFVKDLSMDAFFEPFGKVVSDKVVQRMYIARNEVEIEEINNVYGLKTNVLYFILPQEKLGALIRIVKFQNISNEVKHFEILDGLAALLPYGINDYGLKHVGNTLKAWMEVYNLENKMPVFKLRSTAEDVAAVSEFKEGNFYVSFKIQSGKKELLMPLVDPDIVFGMNTSYIEPDVFIGSRLENIRKMKQITSNRVPCAFSPTEVTLQPGEEFYIYTVVGHTPDINLLNEYAERFSSQEYLENKRKEGNKIIEEIVNDVWTNTSSDLFDEYAKQTYLDNILRGGYPVVLREGKDRLVYHIYSRKHGDLERDYNYFVLLPEYYSSGNANYRDVNQNRREDVVFHPEVGNYNIRFFVNLIQPDGYNPLVINGVRYRLKPECEGIKDFLKAELGNSENADKLFNFLNAGNLTPGKLLTFIEKENIVLKKDFEEFLRNLAEYFEEETDAVHGEGFWTDHWTYNLDLIESYLAIYPETKEEILFDDKSYTYYDNAECVLPRSKRYVFVDGKVRQYNSLYLDEEKKRLIESRDKFKNVVRTNKGKGEIYRTTLITKLVNLLAVKFATTDPAGVGIEMEAGKPGWYDALNGLPGLFGSSVAESYELLRLMNFIIETLKEYQHRKVNLPVEVMALINKEAEIIDWYNACNDDDKDFKYWEKMSDLREAYREDVKFGFFGEEVEITANELGSVLERFRSKLKSALDKAIAESNGMMPTYYYFEAEKYEIINEEGNQKFVKVHKFKQKPMPYFLEGMVRGFKAYGNNKEFIKEVYKKVKSSELYDKKLKMYKVNAPLKEQSIEIGRAKAFTPGWLENESIWLHMEYKYMLELIKNGLYEEFYEDFKNVIVAFMDPEVYGRSPLENSSFIASSANPDEKIHGTGFVARLSGASAEFLSMWRIMLAGLKPFKFINGKLFLSFEPILPGWLFDEEGKVSFNFLGKVKVTYLNPKRLDTFKFDVSKQRISLTTTTCEKIQIASNLIEEPYARLIRDGKIESIEITFLYE</sequence>
<dbReference type="SUPFAM" id="SSF48208">
    <property type="entry name" value="Six-hairpin glycosidases"/>
    <property type="match status" value="1"/>
</dbReference>
<keyword evidence="1" id="KW-0808">Transferase</keyword>
<name>A0A143T2I0_FERPE</name>
<dbReference type="Gene3D" id="1.50.10.10">
    <property type="match status" value="1"/>
</dbReference>
<dbReference type="EMBL" id="LC140881">
    <property type="protein sequence ID" value="BAU78236.1"/>
    <property type="molecule type" value="Genomic_DNA"/>
</dbReference>
<dbReference type="OMA" id="PGWLENE"/>